<dbReference type="CDD" id="cd14791">
    <property type="entry name" value="GH36"/>
    <property type="match status" value="1"/>
</dbReference>
<keyword evidence="10" id="KW-1185">Reference proteome</keyword>
<dbReference type="EC" id="3.2.1.22" evidence="2 5"/>
<dbReference type="InterPro" id="IPR000111">
    <property type="entry name" value="Glyco_hydro_27/36_CS"/>
</dbReference>
<dbReference type="InterPro" id="IPR031705">
    <property type="entry name" value="Glyco_hydro_36_C"/>
</dbReference>
<dbReference type="Gene3D" id="3.20.20.70">
    <property type="entry name" value="Aldolase class I"/>
    <property type="match status" value="1"/>
</dbReference>
<comment type="caution">
    <text evidence="9">The sequence shown here is derived from an EMBL/GenBank/DDBJ whole genome shotgun (WGS) entry which is preliminary data.</text>
</comment>
<dbReference type="InterPro" id="IPR050985">
    <property type="entry name" value="Alpha-glycosidase_related"/>
</dbReference>
<feature type="active site" description="Nucleophile" evidence="6">
    <location>
        <position position="476"/>
    </location>
</feature>
<dbReference type="Proteomes" id="UP000662088">
    <property type="component" value="Unassembled WGS sequence"/>
</dbReference>
<dbReference type="Gene3D" id="2.70.98.60">
    <property type="entry name" value="alpha-galactosidase from lactobacil brevis"/>
    <property type="match status" value="1"/>
</dbReference>
<dbReference type="AlphaFoldDB" id="A0A8I0A8Q3"/>
<accession>A0A8I0A8Q3</accession>
<dbReference type="SUPFAM" id="SSF51445">
    <property type="entry name" value="(Trans)glycosidases"/>
    <property type="match status" value="1"/>
</dbReference>
<evidence type="ECO:0000259" key="7">
    <source>
        <dbReference type="Pfam" id="PF16874"/>
    </source>
</evidence>
<name>A0A8I0A8Q3_9CLOT</name>
<evidence type="ECO:0000313" key="9">
    <source>
        <dbReference type="EMBL" id="MBC5639531.1"/>
    </source>
</evidence>
<dbReference type="PANTHER" id="PTHR43053:SF3">
    <property type="entry name" value="ALPHA-GALACTOSIDASE C-RELATED"/>
    <property type="match status" value="1"/>
</dbReference>
<gene>
    <name evidence="9" type="ORF">H8R92_03630</name>
</gene>
<evidence type="ECO:0000256" key="4">
    <source>
        <dbReference type="ARBA" id="ARBA00023295"/>
    </source>
</evidence>
<dbReference type="PRINTS" id="PR00743">
    <property type="entry name" value="GLHYDRLASE36"/>
</dbReference>
<dbReference type="InterPro" id="IPR031704">
    <property type="entry name" value="Glyco_hydro_36_N"/>
</dbReference>
<evidence type="ECO:0000256" key="5">
    <source>
        <dbReference type="PIRNR" id="PIRNR005536"/>
    </source>
</evidence>
<keyword evidence="4 5" id="KW-0326">Glycosidase</keyword>
<dbReference type="FunFam" id="3.20.20.70:FF:000118">
    <property type="entry name" value="Alpha-galactosidase"/>
    <property type="match status" value="1"/>
</dbReference>
<comment type="similarity">
    <text evidence="5">Belongs to the glycosyl hydrolase.</text>
</comment>
<evidence type="ECO:0000256" key="3">
    <source>
        <dbReference type="ARBA" id="ARBA00022801"/>
    </source>
</evidence>
<dbReference type="PROSITE" id="PS00512">
    <property type="entry name" value="ALPHA_GALACTOSIDASE"/>
    <property type="match status" value="1"/>
</dbReference>
<dbReference type="InterPro" id="IPR017853">
    <property type="entry name" value="GH"/>
</dbReference>
<dbReference type="InterPro" id="IPR002252">
    <property type="entry name" value="Glyco_hydro_36"/>
</dbReference>
<feature type="active site" description="Proton donor" evidence="6">
    <location>
        <position position="546"/>
    </location>
</feature>
<feature type="domain" description="Glycosyl hydrolase family 36 N-terminal" evidence="8">
    <location>
        <begin position="28"/>
        <end position="283"/>
    </location>
</feature>
<dbReference type="InterPro" id="IPR038417">
    <property type="entry name" value="Alpga-gal_N_sf"/>
</dbReference>
<evidence type="ECO:0000313" key="10">
    <source>
        <dbReference type="Proteomes" id="UP000662088"/>
    </source>
</evidence>
<organism evidence="9 10">
    <name type="scientific">Clostridium lentum</name>
    <dbReference type="NCBI Taxonomy" id="2763037"/>
    <lineage>
        <taxon>Bacteria</taxon>
        <taxon>Bacillati</taxon>
        <taxon>Bacillota</taxon>
        <taxon>Clostridia</taxon>
        <taxon>Eubacteriales</taxon>
        <taxon>Clostridiaceae</taxon>
        <taxon>Clostridium</taxon>
    </lineage>
</organism>
<reference evidence="9" key="1">
    <citation type="submission" date="2020-08" db="EMBL/GenBank/DDBJ databases">
        <title>Genome public.</title>
        <authorList>
            <person name="Liu C."/>
            <person name="Sun Q."/>
        </authorList>
    </citation>
    <scope>NUCLEOTIDE SEQUENCE</scope>
    <source>
        <strain evidence="9">NSJ-42</strain>
    </source>
</reference>
<dbReference type="Pfam" id="PF16875">
    <property type="entry name" value="Glyco_hydro_36N"/>
    <property type="match status" value="1"/>
</dbReference>
<evidence type="ECO:0000256" key="6">
    <source>
        <dbReference type="PIRSR" id="PIRSR005536-1"/>
    </source>
</evidence>
<proteinExistence type="inferred from homology"/>
<dbReference type="InterPro" id="IPR013785">
    <property type="entry name" value="Aldolase_TIM"/>
</dbReference>
<dbReference type="EMBL" id="JACOOQ010000004">
    <property type="protein sequence ID" value="MBC5639531.1"/>
    <property type="molecule type" value="Genomic_DNA"/>
</dbReference>
<dbReference type="PIRSF" id="PIRSF005536">
    <property type="entry name" value="Agal"/>
    <property type="match status" value="1"/>
</dbReference>
<protein>
    <recommendedName>
        <fullName evidence="2 5">Alpha-galactosidase</fullName>
        <ecNumber evidence="2 5">3.2.1.22</ecNumber>
    </recommendedName>
</protein>
<dbReference type="Pfam" id="PF16874">
    <property type="entry name" value="Glyco_hydro_36C"/>
    <property type="match status" value="1"/>
</dbReference>
<keyword evidence="3 5" id="KW-0378">Hydrolase</keyword>
<evidence type="ECO:0000259" key="8">
    <source>
        <dbReference type="Pfam" id="PF16875"/>
    </source>
</evidence>
<evidence type="ECO:0000256" key="2">
    <source>
        <dbReference type="ARBA" id="ARBA00012755"/>
    </source>
</evidence>
<dbReference type="Pfam" id="PF02065">
    <property type="entry name" value="Melibiase"/>
    <property type="match status" value="1"/>
</dbReference>
<evidence type="ECO:0000256" key="1">
    <source>
        <dbReference type="ARBA" id="ARBA00001255"/>
    </source>
</evidence>
<dbReference type="RefSeq" id="WP_186834774.1">
    <property type="nucleotide sequence ID" value="NZ_JACOOQ010000004.1"/>
</dbReference>
<comment type="catalytic activity">
    <reaction evidence="1 5">
        <text>Hydrolysis of terminal, non-reducing alpha-D-galactose residues in alpha-D-galactosides, including galactose oligosaccharides, galactomannans and galactolipids.</text>
        <dbReference type="EC" id="3.2.1.22"/>
    </reaction>
</comment>
<feature type="domain" description="Glycosyl hydrolase family 36 C-terminal" evidence="7">
    <location>
        <begin position="647"/>
        <end position="718"/>
    </location>
</feature>
<dbReference type="InterPro" id="IPR013780">
    <property type="entry name" value="Glyco_hydro_b"/>
</dbReference>
<dbReference type="GO" id="GO:0004557">
    <property type="term" value="F:alpha-galactosidase activity"/>
    <property type="evidence" value="ECO:0007669"/>
    <property type="project" value="UniProtKB-UniRule"/>
</dbReference>
<dbReference type="GO" id="GO:0016052">
    <property type="term" value="P:carbohydrate catabolic process"/>
    <property type="evidence" value="ECO:0007669"/>
    <property type="project" value="InterPro"/>
</dbReference>
<dbReference type="PANTHER" id="PTHR43053">
    <property type="entry name" value="GLYCOSIDASE FAMILY 31"/>
    <property type="match status" value="1"/>
</dbReference>
<dbReference type="Gene3D" id="2.60.40.1180">
    <property type="entry name" value="Golgi alpha-mannosidase II"/>
    <property type="match status" value="1"/>
</dbReference>
<sequence>MAIKIENRLFQIETEHTSYQMKVDKYGVLTHLWYGAKTECSMDYLLDYPDVGFSGNIYEAENQRTYSLNTLPQEYSTSGVGDFRIPAITVTHDDGSRALDLRYSGHKISRGKYNIDGLPAVYATEEEAETLEIVMEDTATNIEVILMYGVLPKKDIITRSTVIINNGTTPITINKAHSLCLDLPEGNWQSIHFHGRHAMERQMERCELIHGIEEFSSSRGTSSHQQNPTILLCEKECTETSGFCVGAALMYSGGFQTQIEKDQLKQVRVVMGINPETFSWKLNASERFNTPEVILSCSMEGTAKLSQQFHKIIRHNVCRGKYQLSQRPILINNWEATYFDFDEKKILDIAKEASKIGIDMFVLDDGWFGKRDSDNSGLGDWYVNENKIKGGLATLISKINDLGMKFGIWFEPEMVSEDSNLYREHPEWAIKIPGRNPMRSRYQLVLDMSNPEVIEYLYNSISDILKNNNIEYVKWDMNRSISDWYSTCLPSSRQGEQPHRYILGLYELLERLITDFPHILFEGCSGGGGRFDAGMLYYSPQIWCSDNTDAHERTFIQYGTSFFYPISTVGSHVSAVPNHQTGRITSLDTRGIVAMAGSFGYELDLSTLTEEEKETMKEQVKKYRQYQLLIHNGDYYRLTNPHNSRIAAWQWNDNTNGNVLVQGVVFRAVANMVRDKIKLMGVDALAKYKLKGTGEIYSGMALMTGGILIPRTTGDDAAFELFFEKLANDEEK</sequence>